<dbReference type="Proteomes" id="UP001500740">
    <property type="component" value="Unassembled WGS sequence"/>
</dbReference>
<evidence type="ECO:0000313" key="1">
    <source>
        <dbReference type="EMBL" id="GAA0455710.1"/>
    </source>
</evidence>
<evidence type="ECO:0000313" key="2">
    <source>
        <dbReference type="Proteomes" id="UP001500740"/>
    </source>
</evidence>
<keyword evidence="2" id="KW-1185">Reference proteome</keyword>
<gene>
    <name evidence="1" type="ORF">GCM10008935_08230</name>
</gene>
<evidence type="ECO:0008006" key="3">
    <source>
        <dbReference type="Google" id="ProtNLM"/>
    </source>
</evidence>
<dbReference type="EMBL" id="BAAACZ010000008">
    <property type="protein sequence ID" value="GAA0455710.1"/>
    <property type="molecule type" value="Genomic_DNA"/>
</dbReference>
<protein>
    <recommendedName>
        <fullName evidence="3">STAS domain-containing protein</fullName>
    </recommendedName>
</protein>
<comment type="caution">
    <text evidence="1">The sequence shown here is derived from an EMBL/GenBank/DDBJ whole genome shotgun (WGS) entry which is preliminary data.</text>
</comment>
<dbReference type="RefSeq" id="WP_343781987.1">
    <property type="nucleotide sequence ID" value="NZ_BAAACZ010000008.1"/>
</dbReference>
<accession>A0ABP3JJM8</accession>
<reference evidence="2" key="1">
    <citation type="journal article" date="2019" name="Int. J. Syst. Evol. Microbiol.">
        <title>The Global Catalogue of Microorganisms (GCM) 10K type strain sequencing project: providing services to taxonomists for standard genome sequencing and annotation.</title>
        <authorList>
            <consortium name="The Broad Institute Genomics Platform"/>
            <consortium name="The Broad Institute Genome Sequencing Center for Infectious Disease"/>
            <person name="Wu L."/>
            <person name="Ma J."/>
        </authorList>
    </citation>
    <scope>NUCLEOTIDE SEQUENCE [LARGE SCALE GENOMIC DNA]</scope>
    <source>
        <strain evidence="2">JCM 14193</strain>
    </source>
</reference>
<sequence>MAEKGGYNFSIDQGSKTVNLEVNGQYDPEKQAQFVQDYNNIIKQVNPVEYTLFADCSSMGVTSQEYIDRLGGALGLYKESGFSKVVMDVGNQPVVKMQLSRVAKQVGLELEYK</sequence>
<organism evidence="1 2">
    <name type="scientific">Alkalibacillus silvisoli</name>
    <dbReference type="NCBI Taxonomy" id="392823"/>
    <lineage>
        <taxon>Bacteria</taxon>
        <taxon>Bacillati</taxon>
        <taxon>Bacillota</taxon>
        <taxon>Bacilli</taxon>
        <taxon>Bacillales</taxon>
        <taxon>Bacillaceae</taxon>
        <taxon>Alkalibacillus</taxon>
    </lineage>
</organism>
<name>A0ABP3JJM8_9BACI</name>
<proteinExistence type="predicted"/>